<proteinExistence type="predicted"/>
<dbReference type="Gene3D" id="3.40.630.30">
    <property type="match status" value="1"/>
</dbReference>
<comment type="caution">
    <text evidence="1">The sequence shown here is derived from an EMBL/GenBank/DDBJ whole genome shotgun (WGS) entry which is preliminary data.</text>
</comment>
<accession>A0A409VQP2</accession>
<dbReference type="Proteomes" id="UP000284842">
    <property type="component" value="Unassembled WGS sequence"/>
</dbReference>
<evidence type="ECO:0000313" key="2">
    <source>
        <dbReference type="Proteomes" id="UP000284842"/>
    </source>
</evidence>
<evidence type="ECO:0000313" key="1">
    <source>
        <dbReference type="EMBL" id="PPQ68516.1"/>
    </source>
</evidence>
<evidence type="ECO:0008006" key="3">
    <source>
        <dbReference type="Google" id="ProtNLM"/>
    </source>
</evidence>
<name>A0A409VQP2_9AGAR</name>
<keyword evidence="2" id="KW-1185">Reference proteome</keyword>
<sequence>MSSKFVFRSIKPPDVMNIRSLLTKVFMASDPLARHVGLSINGFHSMLDTILPNLDHKTSIVATPREGSTTRLGIEDDDIVACLATAPLDIPIEEKKINRRALPILDLLQTSQSSFKSKVLVPNSIPESRVLHLAMAATDVDFQGQGLFGGLMKEWQSQTNDGRWDIAVAECTSPISRYMLRDKFGWTEEKVVPFSSFEVEGTRPFFELDGEVALVYKKL</sequence>
<dbReference type="InParanoid" id="A0A409VQP2"/>
<dbReference type="SUPFAM" id="SSF55729">
    <property type="entry name" value="Acyl-CoA N-acyltransferases (Nat)"/>
    <property type="match status" value="1"/>
</dbReference>
<organism evidence="1 2">
    <name type="scientific">Panaeolus cyanescens</name>
    <dbReference type="NCBI Taxonomy" id="181874"/>
    <lineage>
        <taxon>Eukaryota</taxon>
        <taxon>Fungi</taxon>
        <taxon>Dikarya</taxon>
        <taxon>Basidiomycota</taxon>
        <taxon>Agaricomycotina</taxon>
        <taxon>Agaricomycetes</taxon>
        <taxon>Agaricomycetidae</taxon>
        <taxon>Agaricales</taxon>
        <taxon>Agaricineae</taxon>
        <taxon>Galeropsidaceae</taxon>
        <taxon>Panaeolus</taxon>
    </lineage>
</organism>
<dbReference type="EMBL" id="NHTK01006006">
    <property type="protein sequence ID" value="PPQ68516.1"/>
    <property type="molecule type" value="Genomic_DNA"/>
</dbReference>
<dbReference type="AlphaFoldDB" id="A0A409VQP2"/>
<reference evidence="1 2" key="1">
    <citation type="journal article" date="2018" name="Evol. Lett.">
        <title>Horizontal gene cluster transfer increased hallucinogenic mushroom diversity.</title>
        <authorList>
            <person name="Reynolds H.T."/>
            <person name="Vijayakumar V."/>
            <person name="Gluck-Thaler E."/>
            <person name="Korotkin H.B."/>
            <person name="Matheny P.B."/>
            <person name="Slot J.C."/>
        </authorList>
    </citation>
    <scope>NUCLEOTIDE SEQUENCE [LARGE SCALE GENOMIC DNA]</scope>
    <source>
        <strain evidence="1 2">2629</strain>
    </source>
</reference>
<dbReference type="OrthoDB" id="3099677at2759"/>
<dbReference type="InterPro" id="IPR016181">
    <property type="entry name" value="Acyl_CoA_acyltransferase"/>
</dbReference>
<protein>
    <recommendedName>
        <fullName evidence="3">N-acetyltransferase domain-containing protein</fullName>
    </recommendedName>
</protein>
<gene>
    <name evidence="1" type="ORF">CVT24_005537</name>
</gene>